<name>A0A654TC19_MYCTX</name>
<evidence type="ECO:0000256" key="6">
    <source>
        <dbReference type="SAM" id="Phobius"/>
    </source>
</evidence>
<evidence type="ECO:0000256" key="3">
    <source>
        <dbReference type="ARBA" id="ARBA00022692"/>
    </source>
</evidence>
<keyword evidence="5 6" id="KW-0472">Membrane</keyword>
<evidence type="ECO:0000256" key="5">
    <source>
        <dbReference type="ARBA" id="ARBA00023136"/>
    </source>
</evidence>
<gene>
    <name evidence="7" type="ORF">ERS007681_03134</name>
</gene>
<feature type="transmembrane region" description="Helical" evidence="6">
    <location>
        <begin position="107"/>
        <end position="129"/>
    </location>
</feature>
<feature type="transmembrane region" description="Helical" evidence="6">
    <location>
        <begin position="39"/>
        <end position="59"/>
    </location>
</feature>
<evidence type="ECO:0000313" key="7">
    <source>
        <dbReference type="EMBL" id="CFE42206.1"/>
    </source>
</evidence>
<protein>
    <submittedName>
        <fullName evidence="7">Putative integral membrane protein</fullName>
    </submittedName>
</protein>
<reference evidence="7 8" key="1">
    <citation type="submission" date="2015-03" db="EMBL/GenBank/DDBJ databases">
        <authorList>
            <consortium name="Pathogen Informatics"/>
        </authorList>
    </citation>
    <scope>NUCLEOTIDE SEQUENCE [LARGE SCALE GENOMIC DNA]</scope>
    <source>
        <strain evidence="7 8">G09901357</strain>
    </source>
</reference>
<evidence type="ECO:0000313" key="8">
    <source>
        <dbReference type="Proteomes" id="UP000048289"/>
    </source>
</evidence>
<dbReference type="GO" id="GO:0022857">
    <property type="term" value="F:transmembrane transporter activity"/>
    <property type="evidence" value="ECO:0007669"/>
    <property type="project" value="TreeGrafter"/>
</dbReference>
<keyword evidence="3 6" id="KW-0812">Transmembrane</keyword>
<dbReference type="SUPFAM" id="SSF103473">
    <property type="entry name" value="MFS general substrate transporter"/>
    <property type="match status" value="1"/>
</dbReference>
<proteinExistence type="predicted"/>
<evidence type="ECO:0000256" key="4">
    <source>
        <dbReference type="ARBA" id="ARBA00022989"/>
    </source>
</evidence>
<dbReference type="PANTHER" id="PTHR43124">
    <property type="entry name" value="PURINE EFFLUX PUMP PBUE"/>
    <property type="match status" value="1"/>
</dbReference>
<feature type="transmembrane region" description="Helical" evidence="6">
    <location>
        <begin position="79"/>
        <end position="100"/>
    </location>
</feature>
<comment type="subcellular location">
    <subcellularLocation>
        <location evidence="1">Cell membrane</location>
        <topology evidence="1">Multi-pass membrane protein</topology>
    </subcellularLocation>
</comment>
<dbReference type="PANTHER" id="PTHR43124:SF3">
    <property type="entry name" value="CHLORAMPHENICOL EFFLUX PUMP RV0191"/>
    <property type="match status" value="1"/>
</dbReference>
<organism evidence="7 8">
    <name type="scientific">Mycobacterium tuberculosis</name>
    <dbReference type="NCBI Taxonomy" id="1773"/>
    <lineage>
        <taxon>Bacteria</taxon>
        <taxon>Bacillati</taxon>
        <taxon>Actinomycetota</taxon>
        <taxon>Actinomycetes</taxon>
        <taxon>Mycobacteriales</taxon>
        <taxon>Mycobacteriaceae</taxon>
        <taxon>Mycobacterium</taxon>
        <taxon>Mycobacterium tuberculosis complex</taxon>
    </lineage>
</organism>
<dbReference type="AlphaFoldDB" id="A0A654TC19"/>
<dbReference type="EMBL" id="CFOE01000498">
    <property type="protein sequence ID" value="CFE42206.1"/>
    <property type="molecule type" value="Genomic_DNA"/>
</dbReference>
<dbReference type="InterPro" id="IPR050189">
    <property type="entry name" value="MFS_Efflux_Transporters"/>
</dbReference>
<keyword evidence="4 6" id="KW-1133">Transmembrane helix</keyword>
<evidence type="ECO:0000256" key="2">
    <source>
        <dbReference type="ARBA" id="ARBA00022475"/>
    </source>
</evidence>
<accession>A0A654TC19</accession>
<dbReference type="Proteomes" id="UP000048289">
    <property type="component" value="Unassembled WGS sequence"/>
</dbReference>
<keyword evidence="2" id="KW-1003">Cell membrane</keyword>
<dbReference type="InterPro" id="IPR036259">
    <property type="entry name" value="MFS_trans_sf"/>
</dbReference>
<evidence type="ECO:0000256" key="1">
    <source>
        <dbReference type="ARBA" id="ARBA00004651"/>
    </source>
</evidence>
<dbReference type="GO" id="GO:0005886">
    <property type="term" value="C:plasma membrane"/>
    <property type="evidence" value="ECO:0007669"/>
    <property type="project" value="UniProtKB-SubCell"/>
</dbReference>
<sequence>MTAFQIGIMAGALLGGLLYERSLAMMLTALAFGERHTAATALLGTGAIVLWGALATAVSPMLQSAAMRSGGDDPDGASGLYVTAFQIGIMAGALLGGLLYERSLAMMLTASAGLMGVALFGMTVSQHLFENPTLSPGDG</sequence>
<feature type="transmembrane region" description="Helical" evidence="6">
    <location>
        <begin position="6"/>
        <end position="32"/>
    </location>
</feature>